<feature type="transmembrane region" description="Helical" evidence="1">
    <location>
        <begin position="202"/>
        <end position="229"/>
    </location>
</feature>
<reference evidence="4" key="2">
    <citation type="submission" date="2016-12" db="EMBL/GenBank/DDBJ databases">
        <title>Whole genome sequencing of Sphingomonas sp. ABOJV.</title>
        <authorList>
            <person name="Conlan S."/>
            <person name="Thomas P.J."/>
            <person name="Mullikin J."/>
            <person name="Palmore T.N."/>
            <person name="Frank K.M."/>
            <person name="Segre J.A."/>
        </authorList>
    </citation>
    <scope>NUCLEOTIDE SEQUENCE [LARGE SCALE GENOMIC DNA]</scope>
    <source>
        <strain evidence="4">ABOJV</strain>
    </source>
</reference>
<keyword evidence="1" id="KW-1133">Transmembrane helix</keyword>
<dbReference type="EMBL" id="QQWO01000002">
    <property type="protein sequence ID" value="RSV06986.1"/>
    <property type="molecule type" value="Genomic_DNA"/>
</dbReference>
<evidence type="ECO:0000256" key="1">
    <source>
        <dbReference type="SAM" id="Phobius"/>
    </source>
</evidence>
<dbReference type="Proteomes" id="UP000286681">
    <property type="component" value="Unassembled WGS sequence"/>
</dbReference>
<keyword evidence="1" id="KW-0812">Transmembrane</keyword>
<name>A0A1L6JG62_9SPHN</name>
<sequence length="239" mass="25194">MRLSFGAIFADAAAIWRADRELLIALSAFFFVLPALAMMLFMPVPTPPAEGERLAGQALIGYITDNLHWIAIQRVAELFGVASLFVLCLDPERPTLAGAMRSALPLFPMFVVLAVFVAILTWGGLMLFLLPGFYVMGRAFVAGAAMVAERRTDPFAALARGFALTQGYGWMLFTAAILLSLPAQLVAMLASSARGPEAGIVAIAASGLIAALAGGAVTLATTLLQIAVYRRLAGSSNGM</sequence>
<accession>A0A1L6JG62</accession>
<reference evidence="3 5" key="3">
    <citation type="submission" date="2018-07" db="EMBL/GenBank/DDBJ databases">
        <title>Genomic and Epidemiologic Investigation of an Indolent Hospital Outbreak.</title>
        <authorList>
            <person name="Johnson R.C."/>
            <person name="Deming C."/>
            <person name="Conlan S."/>
            <person name="Zellmer C.J."/>
            <person name="Michelin A.V."/>
            <person name="Lee-Lin S."/>
            <person name="Thomas P.J."/>
            <person name="Park M."/>
            <person name="Weingarten R.A."/>
            <person name="Less J."/>
            <person name="Dekker J.P."/>
            <person name="Frank K.M."/>
            <person name="Musser K.A."/>
            <person name="Mcquiston J.R."/>
            <person name="Henderson D.K."/>
            <person name="Lau A.F."/>
            <person name="Palmore T.N."/>
            <person name="Segre J.A."/>
        </authorList>
    </citation>
    <scope>NUCLEOTIDE SEQUENCE [LARGE SCALE GENOMIC DNA]</scope>
    <source>
        <strain evidence="3 5">SK-NIH.Env10_0317</strain>
    </source>
</reference>
<dbReference type="GeneID" id="44134931"/>
<keyword evidence="1" id="KW-0472">Membrane</keyword>
<dbReference type="EMBL" id="CP018820">
    <property type="protein sequence ID" value="APR54470.1"/>
    <property type="molecule type" value="Genomic_DNA"/>
</dbReference>
<proteinExistence type="predicted"/>
<feature type="transmembrane region" description="Helical" evidence="1">
    <location>
        <begin position="128"/>
        <end position="148"/>
    </location>
</feature>
<dbReference type="Proteomes" id="UP000185161">
    <property type="component" value="Chromosome"/>
</dbReference>
<dbReference type="RefSeq" id="WP_075152822.1">
    <property type="nucleotide sequence ID" value="NZ_CP018820.1"/>
</dbReference>
<evidence type="ECO:0000313" key="3">
    <source>
        <dbReference type="EMBL" id="RSV06986.1"/>
    </source>
</evidence>
<dbReference type="OrthoDB" id="7554925at2"/>
<protein>
    <recommendedName>
        <fullName evidence="6">Glycerophosphoryl diester phosphodiesterase membrane domain-containing protein</fullName>
    </recommendedName>
</protein>
<feature type="transmembrane region" description="Helical" evidence="1">
    <location>
        <begin position="168"/>
        <end position="190"/>
    </location>
</feature>
<evidence type="ECO:0000313" key="4">
    <source>
        <dbReference type="Proteomes" id="UP000185161"/>
    </source>
</evidence>
<keyword evidence="4" id="KW-1185">Reference proteome</keyword>
<evidence type="ECO:0000313" key="5">
    <source>
        <dbReference type="Proteomes" id="UP000286681"/>
    </source>
</evidence>
<organism evidence="2 4">
    <name type="scientific">Sphingomonas koreensis</name>
    <dbReference type="NCBI Taxonomy" id="93064"/>
    <lineage>
        <taxon>Bacteria</taxon>
        <taxon>Pseudomonadati</taxon>
        <taxon>Pseudomonadota</taxon>
        <taxon>Alphaproteobacteria</taxon>
        <taxon>Sphingomonadales</taxon>
        <taxon>Sphingomonadaceae</taxon>
        <taxon>Sphingomonas</taxon>
    </lineage>
</organism>
<dbReference type="AlphaFoldDB" id="A0A1L6JG62"/>
<evidence type="ECO:0000313" key="2">
    <source>
        <dbReference type="EMBL" id="APR54470.1"/>
    </source>
</evidence>
<dbReference type="KEGG" id="skr:BRX40_20410"/>
<dbReference type="STRING" id="93064.BRX40_20410"/>
<evidence type="ECO:0008006" key="6">
    <source>
        <dbReference type="Google" id="ProtNLM"/>
    </source>
</evidence>
<reference evidence="2" key="1">
    <citation type="submission" date="2016-12" db="EMBL/GenBank/DDBJ databases">
        <title>Whole genome sequencing of Sphingomonas koreensis.</title>
        <authorList>
            <person name="Conlan S."/>
            <person name="Thomas P.J."/>
            <person name="Mullikin J."/>
            <person name="Palmore T.N."/>
            <person name="Frank K.M."/>
            <person name="Segre J.A."/>
        </authorList>
    </citation>
    <scope>NUCLEOTIDE SEQUENCE</scope>
    <source>
        <strain evidence="2">ABOJV</strain>
    </source>
</reference>
<feature type="transmembrane region" description="Helical" evidence="1">
    <location>
        <begin position="67"/>
        <end position="90"/>
    </location>
</feature>
<gene>
    <name evidence="2" type="ORF">BRX40_20410</name>
    <name evidence="3" type="ORF">CA257_03005</name>
</gene>
<feature type="transmembrane region" description="Helical" evidence="1">
    <location>
        <begin position="102"/>
        <end position="122"/>
    </location>
</feature>